<comment type="caution">
    <text evidence="1">The sequence shown here is derived from an EMBL/GenBank/DDBJ whole genome shotgun (WGS) entry which is preliminary data.</text>
</comment>
<organism evidence="1 2">
    <name type="scientific">Ixodes persulcatus</name>
    <name type="common">Taiga tick</name>
    <dbReference type="NCBI Taxonomy" id="34615"/>
    <lineage>
        <taxon>Eukaryota</taxon>
        <taxon>Metazoa</taxon>
        <taxon>Ecdysozoa</taxon>
        <taxon>Arthropoda</taxon>
        <taxon>Chelicerata</taxon>
        <taxon>Arachnida</taxon>
        <taxon>Acari</taxon>
        <taxon>Parasitiformes</taxon>
        <taxon>Ixodida</taxon>
        <taxon>Ixodoidea</taxon>
        <taxon>Ixodidae</taxon>
        <taxon>Ixodinae</taxon>
        <taxon>Ixodes</taxon>
    </lineage>
</organism>
<protein>
    <submittedName>
        <fullName evidence="1">Uncharacterized protein</fullName>
    </submittedName>
</protein>
<accession>A0AC60QTH8</accession>
<keyword evidence="2" id="KW-1185">Reference proteome</keyword>
<sequence length="192" mass="21277">MAAPLWKRELQHNNIAEVPPESLLNLTQLRQLPASVAIPSASSARARRTEDEVGKHSTWSRDLSLTSRVVGRAGIAPSSARGDNCAMGRPLPGGVALLEGSSFPWMYTWKHIRGSFVSQAHPHEGDDEQTPARTDRTCSPPQSAAKLQHRTVAPLSKREIDVFYRDKESYAAVRHRVRQNIVIGFTRSATLY</sequence>
<dbReference type="EMBL" id="JABSTQ010004124">
    <property type="protein sequence ID" value="KAG0442917.1"/>
    <property type="molecule type" value="Genomic_DNA"/>
</dbReference>
<evidence type="ECO:0000313" key="2">
    <source>
        <dbReference type="Proteomes" id="UP000805193"/>
    </source>
</evidence>
<name>A0AC60QTH8_IXOPE</name>
<evidence type="ECO:0000313" key="1">
    <source>
        <dbReference type="EMBL" id="KAG0442917.1"/>
    </source>
</evidence>
<gene>
    <name evidence="1" type="ORF">HPB47_015489</name>
</gene>
<reference evidence="1 2" key="1">
    <citation type="journal article" date="2020" name="Cell">
        <title>Large-Scale Comparative Analyses of Tick Genomes Elucidate Their Genetic Diversity and Vector Capacities.</title>
        <authorList>
            <consortium name="Tick Genome and Microbiome Consortium (TIGMIC)"/>
            <person name="Jia N."/>
            <person name="Wang J."/>
            <person name="Shi W."/>
            <person name="Du L."/>
            <person name="Sun Y."/>
            <person name="Zhan W."/>
            <person name="Jiang J.F."/>
            <person name="Wang Q."/>
            <person name="Zhang B."/>
            <person name="Ji P."/>
            <person name="Bell-Sakyi L."/>
            <person name="Cui X.M."/>
            <person name="Yuan T.T."/>
            <person name="Jiang B.G."/>
            <person name="Yang W.F."/>
            <person name="Lam T.T."/>
            <person name="Chang Q.C."/>
            <person name="Ding S.J."/>
            <person name="Wang X.J."/>
            <person name="Zhu J.G."/>
            <person name="Ruan X.D."/>
            <person name="Zhao L."/>
            <person name="Wei J.T."/>
            <person name="Ye R.Z."/>
            <person name="Que T.C."/>
            <person name="Du C.H."/>
            <person name="Zhou Y.H."/>
            <person name="Cheng J.X."/>
            <person name="Dai P.F."/>
            <person name="Guo W.B."/>
            <person name="Han X.H."/>
            <person name="Huang E.J."/>
            <person name="Li L.F."/>
            <person name="Wei W."/>
            <person name="Gao Y.C."/>
            <person name="Liu J.Z."/>
            <person name="Shao H.Z."/>
            <person name="Wang X."/>
            <person name="Wang C.C."/>
            <person name="Yang T.C."/>
            <person name="Huo Q.B."/>
            <person name="Li W."/>
            <person name="Chen H.Y."/>
            <person name="Chen S.E."/>
            <person name="Zhou L.G."/>
            <person name="Ni X.B."/>
            <person name="Tian J.H."/>
            <person name="Sheng Y."/>
            <person name="Liu T."/>
            <person name="Pan Y.S."/>
            <person name="Xia L.Y."/>
            <person name="Li J."/>
            <person name="Zhao F."/>
            <person name="Cao W.C."/>
        </authorList>
    </citation>
    <scope>NUCLEOTIDE SEQUENCE [LARGE SCALE GENOMIC DNA]</scope>
    <source>
        <strain evidence="1">Iper-2018</strain>
    </source>
</reference>
<proteinExistence type="predicted"/>
<dbReference type="Proteomes" id="UP000805193">
    <property type="component" value="Unassembled WGS sequence"/>
</dbReference>